<dbReference type="InterPro" id="IPR015003">
    <property type="entry name" value="DUF1853"/>
</dbReference>
<proteinExistence type="predicted"/>
<dbReference type="STRING" id="1318628.MARLIPOL_16704"/>
<sequence>MLLLLRYPATMNQRPETTAHLHYRIPAVRHLAWMCHTPQLISSPLAFAPEKYLPEDTEERLMAWDRAPRLGPAVLTEQPARRLGHYFERLYECLIQDLLGWEILLKNQPVRNNGITLGELDFVVRNPTDNVVEHHEIAVKFYLGHLEANRETALWYGPNAKDRLDIKSQRLIGHQSQMTERPEARILLESLGIETPTRPRIFMPGYLFYPLGEKLPPPDHIPSDHLRGDWLYIDDLDKTANAGVVGYAGKTDTRTWIPLLKPHWLGPWRQKQAPDRQETEEALEVVRSAGIPRLFAVLEQSPVDGYWQETSRLFVVPDTWPASDPLFQ</sequence>
<keyword evidence="2" id="KW-1185">Reference proteome</keyword>
<dbReference type="Proteomes" id="UP000016540">
    <property type="component" value="Unassembled WGS sequence"/>
</dbReference>
<dbReference type="Pfam" id="PF08907">
    <property type="entry name" value="DUF1853"/>
    <property type="match status" value="1"/>
</dbReference>
<organism evidence="1 2">
    <name type="scientific">Marinobacter lipolyticus SM19</name>
    <dbReference type="NCBI Taxonomy" id="1318628"/>
    <lineage>
        <taxon>Bacteria</taxon>
        <taxon>Pseudomonadati</taxon>
        <taxon>Pseudomonadota</taxon>
        <taxon>Gammaproteobacteria</taxon>
        <taxon>Pseudomonadales</taxon>
        <taxon>Marinobacteraceae</taxon>
        <taxon>Marinobacter</taxon>
    </lineage>
</organism>
<dbReference type="EMBL" id="ASAD01000022">
    <property type="protein sequence ID" value="EON90779.1"/>
    <property type="molecule type" value="Genomic_DNA"/>
</dbReference>
<dbReference type="PATRIC" id="fig|1318628.3.peg.3336"/>
<accession>R8AWS7</accession>
<comment type="caution">
    <text evidence="1">The sequence shown here is derived from an EMBL/GenBank/DDBJ whole genome shotgun (WGS) entry which is preliminary data.</text>
</comment>
<evidence type="ECO:0008006" key="3">
    <source>
        <dbReference type="Google" id="ProtNLM"/>
    </source>
</evidence>
<dbReference type="HOGENOM" id="CLU_053324_0_0_6"/>
<dbReference type="eggNOG" id="COG3782">
    <property type="taxonomic scope" value="Bacteria"/>
</dbReference>
<protein>
    <recommendedName>
        <fullName evidence="3">DUF1853 family protein</fullName>
    </recommendedName>
</protein>
<evidence type="ECO:0000313" key="2">
    <source>
        <dbReference type="Proteomes" id="UP000016540"/>
    </source>
</evidence>
<evidence type="ECO:0000313" key="1">
    <source>
        <dbReference type="EMBL" id="EON90779.1"/>
    </source>
</evidence>
<reference evidence="1 2" key="1">
    <citation type="journal article" date="2013" name="Genome Announc.">
        <title>Draft Genome Sequence of the Moderately Halophilic Bacterium Marinobacter lipolyticus Strain SM19.</title>
        <authorList>
            <person name="Papke R.T."/>
            <person name="de la Haba R.R."/>
            <person name="Infante-Dominguez C."/>
            <person name="Perez D."/>
            <person name="Sanchez-Porro C."/>
            <person name="Lapierre P."/>
            <person name="Ventosa A."/>
        </authorList>
    </citation>
    <scope>NUCLEOTIDE SEQUENCE [LARGE SCALE GENOMIC DNA]</scope>
    <source>
        <strain evidence="1 2">SM19</strain>
    </source>
</reference>
<gene>
    <name evidence="1" type="ORF">MARLIPOL_16704</name>
</gene>
<dbReference type="AlphaFoldDB" id="R8AWS7"/>
<name>R8AWS7_9GAMM</name>